<dbReference type="EMBL" id="KU052488">
    <property type="protein sequence ID" value="ALY06865.1"/>
    <property type="molecule type" value="Genomic_DNA"/>
</dbReference>
<name>A0A1I9KK76_9CAUD</name>
<accession>A0A1I9KK76</accession>
<evidence type="ECO:0000313" key="1">
    <source>
        <dbReference type="EMBL" id="ALY06865.1"/>
    </source>
</evidence>
<keyword evidence="2" id="KW-1185">Reference proteome</keyword>
<evidence type="ECO:0000313" key="2">
    <source>
        <dbReference type="Proteomes" id="UP000223158"/>
    </source>
</evidence>
<proteinExistence type="predicted"/>
<organism evidence="1 2">
    <name type="scientific">Lactobacillus phage SA-C12</name>
    <dbReference type="NCBI Taxonomy" id="1755697"/>
    <lineage>
        <taxon>Viruses</taxon>
        <taxon>Duplodnaviria</taxon>
        <taxon>Heunggongvirae</taxon>
        <taxon>Uroviricota</taxon>
        <taxon>Caudoviricetes</taxon>
        <taxon>Tybeckvirinae</taxon>
        <taxon>Lenusvirus</taxon>
        <taxon>Lenusvirus SAC12</taxon>
    </lineage>
</organism>
<dbReference type="Proteomes" id="UP000223158">
    <property type="component" value="Segment"/>
</dbReference>
<protein>
    <submittedName>
        <fullName evidence="1">Uncharacterized protein</fullName>
    </submittedName>
</protein>
<reference evidence="1 2" key="1">
    <citation type="submission" date="2015-11" db="EMBL/GenBank/DDBJ databases">
        <title>Lactobacillus brevis bacteriophage SA-C12: a mosaic Myoviridae member.</title>
        <authorList>
            <person name="Mahony J."/>
        </authorList>
    </citation>
    <scope>NUCLEOTIDE SEQUENCE [LARGE SCALE GENOMIC DNA]</scope>
</reference>
<sequence>MTRYLTKIIIKSLNKRKGSVNMINLKNEISKQDNDELKIALMNISNFDTSKNFEAETGLCLSELENITPIDHTVNSLFCVIGEYFNDDMKELLQADQEQLASHERKIRLFTEYYDVYVVGNEFYVDFD</sequence>
<gene>
    <name evidence="1" type="ORF">SAC12_044</name>
</gene>